<dbReference type="PANTHER" id="PTHR30461">
    <property type="entry name" value="DNA-INVERTASE FROM LAMBDOID PROPHAGE"/>
    <property type="match status" value="1"/>
</dbReference>
<protein>
    <submittedName>
        <fullName evidence="4">Recombinase family protein</fullName>
    </submittedName>
</protein>
<dbReference type="Proteomes" id="UP000754750">
    <property type="component" value="Unassembled WGS sequence"/>
</dbReference>
<name>A0A928KQF3_9FIRM</name>
<dbReference type="InterPro" id="IPR050639">
    <property type="entry name" value="SSR_resolvase"/>
</dbReference>
<keyword evidence="1" id="KW-0175">Coiled coil</keyword>
<evidence type="ECO:0000313" key="4">
    <source>
        <dbReference type="EMBL" id="MBE6832249.1"/>
    </source>
</evidence>
<dbReference type="RefSeq" id="WP_326839782.1">
    <property type="nucleotide sequence ID" value="NZ_SVNY01000001.1"/>
</dbReference>
<dbReference type="GO" id="GO:0003677">
    <property type="term" value="F:DNA binding"/>
    <property type="evidence" value="ECO:0007669"/>
    <property type="project" value="InterPro"/>
</dbReference>
<dbReference type="InterPro" id="IPR025827">
    <property type="entry name" value="Zn_ribbon_recom_dom"/>
</dbReference>
<evidence type="ECO:0000313" key="5">
    <source>
        <dbReference type="Proteomes" id="UP000754750"/>
    </source>
</evidence>
<dbReference type="InterPro" id="IPR038109">
    <property type="entry name" value="DNA_bind_recomb_sf"/>
</dbReference>
<dbReference type="Pfam" id="PF13408">
    <property type="entry name" value="Zn_ribbon_recom"/>
    <property type="match status" value="1"/>
</dbReference>
<dbReference type="PROSITE" id="PS51736">
    <property type="entry name" value="RECOMBINASES_3"/>
    <property type="match status" value="1"/>
</dbReference>
<dbReference type="Gene3D" id="3.40.50.1390">
    <property type="entry name" value="Resolvase, N-terminal catalytic domain"/>
    <property type="match status" value="1"/>
</dbReference>
<dbReference type="SUPFAM" id="SSF53041">
    <property type="entry name" value="Resolvase-like"/>
    <property type="match status" value="1"/>
</dbReference>
<dbReference type="InterPro" id="IPR011109">
    <property type="entry name" value="DNA_bind_recombinase_dom"/>
</dbReference>
<gene>
    <name evidence="4" type="ORF">E7512_01470</name>
</gene>
<evidence type="ECO:0000259" key="2">
    <source>
        <dbReference type="PROSITE" id="PS51736"/>
    </source>
</evidence>
<dbReference type="Gene3D" id="3.90.1750.20">
    <property type="entry name" value="Putative Large Serine Recombinase, Chain B, Domain 2"/>
    <property type="match status" value="1"/>
</dbReference>
<dbReference type="InterPro" id="IPR036162">
    <property type="entry name" value="Resolvase-like_N_sf"/>
</dbReference>
<dbReference type="CDD" id="cd00338">
    <property type="entry name" value="Ser_Recombinase"/>
    <property type="match status" value="1"/>
</dbReference>
<dbReference type="Pfam" id="PF07508">
    <property type="entry name" value="Recombinase"/>
    <property type="match status" value="1"/>
</dbReference>
<organism evidence="4 5">
    <name type="scientific">Faecalispora sporosphaeroides</name>
    <dbReference type="NCBI Taxonomy" id="1549"/>
    <lineage>
        <taxon>Bacteria</taxon>
        <taxon>Bacillati</taxon>
        <taxon>Bacillota</taxon>
        <taxon>Clostridia</taxon>
        <taxon>Eubacteriales</taxon>
        <taxon>Oscillospiraceae</taxon>
        <taxon>Faecalispora</taxon>
    </lineage>
</organism>
<dbReference type="GO" id="GO:0000150">
    <property type="term" value="F:DNA strand exchange activity"/>
    <property type="evidence" value="ECO:0007669"/>
    <property type="project" value="InterPro"/>
</dbReference>
<feature type="coiled-coil region" evidence="1">
    <location>
        <begin position="384"/>
        <end position="411"/>
    </location>
</feature>
<reference evidence="4" key="1">
    <citation type="submission" date="2019-04" db="EMBL/GenBank/DDBJ databases">
        <title>Evolution of Biomass-Degrading Anaerobic Consortia Revealed by Metagenomics.</title>
        <authorList>
            <person name="Peng X."/>
        </authorList>
    </citation>
    <scope>NUCLEOTIDE SEQUENCE</scope>
    <source>
        <strain evidence="4">SIG551</strain>
    </source>
</reference>
<dbReference type="SMART" id="SM00857">
    <property type="entry name" value="Resolvase"/>
    <property type="match status" value="1"/>
</dbReference>
<evidence type="ECO:0000259" key="3">
    <source>
        <dbReference type="PROSITE" id="PS51737"/>
    </source>
</evidence>
<evidence type="ECO:0000256" key="1">
    <source>
        <dbReference type="SAM" id="Coils"/>
    </source>
</evidence>
<sequence length="486" mass="55449">MNGVIYARYSSDNQREESIEGQLRECMAFAESKGINVLSSYIDRALSAKTDNRPQFQQMIKDSGKGMFDTIIVWKLDRFARNRYDSAHYKAMLRKNGVTVVSATENISRGSEGILLESMLEGMAEYYSAELSEKVIRGLTDNALKCRYNGGTLPIGYVVDKEQQFQVDPATAPVVLEVFTAYSEGATMQQLVNLLNERGIRTVRGTKITLNIMAHLLKNRRYIGEYSYRDVVVPDGIPAIIPNELFDRVQERMGKNKKAPARHKAEDDYILTTKLHCGKCGRYMVGESGTSHTGKVHRYYRCHNTKKKMLCDKKAVKKDWIETLVIQQTMRVVMDDEVINRIADTVFTLQGKESDAIPMLKKQLSETQKGIENMLNAIQAGIFNESTKKRLDDLEERKNQLEVSILQEELQHPVLTKEQILFWLHKFRTTDISDKAERQRLIDSLVNAIYLYDDKIVLVWNYKDGTKTVSLKDIEGSDLSLNTAPV</sequence>
<feature type="domain" description="Resolvase/invertase-type recombinase catalytic" evidence="2">
    <location>
        <begin position="2"/>
        <end position="146"/>
    </location>
</feature>
<dbReference type="EMBL" id="SVNY01000001">
    <property type="protein sequence ID" value="MBE6832249.1"/>
    <property type="molecule type" value="Genomic_DNA"/>
</dbReference>
<dbReference type="AlphaFoldDB" id="A0A928KQF3"/>
<feature type="domain" description="Recombinase" evidence="3">
    <location>
        <begin position="154"/>
        <end position="259"/>
    </location>
</feature>
<dbReference type="InterPro" id="IPR006119">
    <property type="entry name" value="Resolv_N"/>
</dbReference>
<accession>A0A928KQF3</accession>
<comment type="caution">
    <text evidence="4">The sequence shown here is derived from an EMBL/GenBank/DDBJ whole genome shotgun (WGS) entry which is preliminary data.</text>
</comment>
<dbReference type="PROSITE" id="PS51737">
    <property type="entry name" value="RECOMBINASE_DNA_BIND"/>
    <property type="match status" value="1"/>
</dbReference>
<dbReference type="PANTHER" id="PTHR30461:SF23">
    <property type="entry name" value="DNA RECOMBINASE-RELATED"/>
    <property type="match status" value="1"/>
</dbReference>
<dbReference type="Pfam" id="PF00239">
    <property type="entry name" value="Resolvase"/>
    <property type="match status" value="1"/>
</dbReference>
<proteinExistence type="predicted"/>